<feature type="DNA-binding region" description="H-T-H motif" evidence="4">
    <location>
        <begin position="63"/>
        <end position="82"/>
    </location>
</feature>
<dbReference type="GO" id="GO:0003700">
    <property type="term" value="F:DNA-binding transcription factor activity"/>
    <property type="evidence" value="ECO:0007669"/>
    <property type="project" value="TreeGrafter"/>
</dbReference>
<proteinExistence type="predicted"/>
<keyword evidence="2 4" id="KW-0238">DNA-binding</keyword>
<dbReference type="EMBL" id="MKQR01000017">
    <property type="protein sequence ID" value="OLR92162.1"/>
    <property type="molecule type" value="Genomic_DNA"/>
</dbReference>
<protein>
    <submittedName>
        <fullName evidence="7">TetR family transcriptional regulator</fullName>
    </submittedName>
</protein>
<evidence type="ECO:0000256" key="1">
    <source>
        <dbReference type="ARBA" id="ARBA00023015"/>
    </source>
</evidence>
<accession>A0A1Q9LJD4</accession>
<keyword evidence="8" id="KW-1185">Reference proteome</keyword>
<sequence>MAKDGTRGQTRQHSGGGDPARSLSLLWRDPRTPARTGRRELSVERIVTAAIEVADREGVVALSMRRVADALGVGTMSLYTYVPGKAELVDLMLDTVYAETDKPEQVPGGWRARLEQVARENWALFHRHPWMLQLGVSRPPLGPNVLAKYDYELHAFAGTGLREVEMDTVLNLVVGHAENTARRSVDARAAQRDPGVTDEQWWQSTGQAAGSLVDFSRFPLAASVAEAVGAAYGTSYDAAHNFDAGLARILDGVAVLVAQRQAEGSGGA</sequence>
<dbReference type="OrthoDB" id="2570341at2"/>
<dbReference type="STRING" id="1193682.BJP25_22790"/>
<feature type="domain" description="HTH tetR-type" evidence="6">
    <location>
        <begin position="40"/>
        <end position="100"/>
    </location>
</feature>
<dbReference type="Gene3D" id="1.10.10.60">
    <property type="entry name" value="Homeodomain-like"/>
    <property type="match status" value="1"/>
</dbReference>
<reference evidence="7 8" key="1">
    <citation type="submission" date="2016-10" db="EMBL/GenBank/DDBJ databases">
        <title>The Draft Genome Sequence of Actinokineospora bangkokensis 44EHWT reveals the biosynthetic pathway of antifungal compounds Thailandins with unusual extender unit butylmalonyl-CoA.</title>
        <authorList>
            <person name="Greule A."/>
            <person name="Intra B."/>
            <person name="Flemming S."/>
            <person name="Rommel M.G."/>
            <person name="Panbangred W."/>
            <person name="Bechthold A."/>
        </authorList>
    </citation>
    <scope>NUCLEOTIDE SEQUENCE [LARGE SCALE GENOMIC DNA]</scope>
    <source>
        <strain evidence="7 8">44EHW</strain>
    </source>
</reference>
<dbReference type="InterPro" id="IPR036271">
    <property type="entry name" value="Tet_transcr_reg_TetR-rel_C_sf"/>
</dbReference>
<dbReference type="PANTHER" id="PTHR30055:SF151">
    <property type="entry name" value="TRANSCRIPTIONAL REGULATORY PROTEIN"/>
    <property type="match status" value="1"/>
</dbReference>
<keyword evidence="3" id="KW-0804">Transcription</keyword>
<dbReference type="SUPFAM" id="SSF48498">
    <property type="entry name" value="Tetracyclin repressor-like, C-terminal domain"/>
    <property type="match status" value="1"/>
</dbReference>
<dbReference type="AlphaFoldDB" id="A0A1Q9LJD4"/>
<dbReference type="Pfam" id="PF00440">
    <property type="entry name" value="TetR_N"/>
    <property type="match status" value="1"/>
</dbReference>
<dbReference type="Proteomes" id="UP000186040">
    <property type="component" value="Unassembled WGS sequence"/>
</dbReference>
<dbReference type="GO" id="GO:0000976">
    <property type="term" value="F:transcription cis-regulatory region binding"/>
    <property type="evidence" value="ECO:0007669"/>
    <property type="project" value="TreeGrafter"/>
</dbReference>
<dbReference type="PROSITE" id="PS50977">
    <property type="entry name" value="HTH_TETR_2"/>
    <property type="match status" value="1"/>
</dbReference>
<gene>
    <name evidence="7" type="ORF">BJP25_22790</name>
</gene>
<dbReference type="InterPro" id="IPR009057">
    <property type="entry name" value="Homeodomain-like_sf"/>
</dbReference>
<evidence type="ECO:0000259" key="6">
    <source>
        <dbReference type="PROSITE" id="PS50977"/>
    </source>
</evidence>
<dbReference type="PANTHER" id="PTHR30055">
    <property type="entry name" value="HTH-TYPE TRANSCRIPTIONAL REGULATOR RUTR"/>
    <property type="match status" value="1"/>
</dbReference>
<dbReference type="SUPFAM" id="SSF46689">
    <property type="entry name" value="Homeodomain-like"/>
    <property type="match status" value="1"/>
</dbReference>
<dbReference type="InterPro" id="IPR001647">
    <property type="entry name" value="HTH_TetR"/>
</dbReference>
<evidence type="ECO:0000313" key="8">
    <source>
        <dbReference type="Proteomes" id="UP000186040"/>
    </source>
</evidence>
<evidence type="ECO:0000313" key="7">
    <source>
        <dbReference type="EMBL" id="OLR92162.1"/>
    </source>
</evidence>
<dbReference type="RefSeq" id="WP_075976051.1">
    <property type="nucleotide sequence ID" value="NZ_MKQR01000017.1"/>
</dbReference>
<feature type="region of interest" description="Disordered" evidence="5">
    <location>
        <begin position="1"/>
        <end position="29"/>
    </location>
</feature>
<evidence type="ECO:0000256" key="2">
    <source>
        <dbReference type="ARBA" id="ARBA00023125"/>
    </source>
</evidence>
<dbReference type="GO" id="GO:0045892">
    <property type="term" value="P:negative regulation of DNA-templated transcription"/>
    <property type="evidence" value="ECO:0007669"/>
    <property type="project" value="InterPro"/>
</dbReference>
<evidence type="ECO:0000256" key="4">
    <source>
        <dbReference type="PROSITE-ProRule" id="PRU00335"/>
    </source>
</evidence>
<keyword evidence="1" id="KW-0805">Transcription regulation</keyword>
<evidence type="ECO:0000256" key="5">
    <source>
        <dbReference type="SAM" id="MobiDB-lite"/>
    </source>
</evidence>
<dbReference type="InterPro" id="IPR050109">
    <property type="entry name" value="HTH-type_TetR-like_transc_reg"/>
</dbReference>
<evidence type="ECO:0000256" key="3">
    <source>
        <dbReference type="ARBA" id="ARBA00023163"/>
    </source>
</evidence>
<dbReference type="Gene3D" id="1.10.357.10">
    <property type="entry name" value="Tetracycline Repressor, domain 2"/>
    <property type="match status" value="1"/>
</dbReference>
<dbReference type="Pfam" id="PF02909">
    <property type="entry name" value="TetR_C_1"/>
    <property type="match status" value="1"/>
</dbReference>
<name>A0A1Q9LJD4_9PSEU</name>
<dbReference type="InterPro" id="IPR004111">
    <property type="entry name" value="Repressor_TetR_C"/>
</dbReference>
<comment type="caution">
    <text evidence="7">The sequence shown here is derived from an EMBL/GenBank/DDBJ whole genome shotgun (WGS) entry which is preliminary data.</text>
</comment>
<organism evidence="7 8">
    <name type="scientific">Actinokineospora bangkokensis</name>
    <dbReference type="NCBI Taxonomy" id="1193682"/>
    <lineage>
        <taxon>Bacteria</taxon>
        <taxon>Bacillati</taxon>
        <taxon>Actinomycetota</taxon>
        <taxon>Actinomycetes</taxon>
        <taxon>Pseudonocardiales</taxon>
        <taxon>Pseudonocardiaceae</taxon>
        <taxon>Actinokineospora</taxon>
    </lineage>
</organism>